<dbReference type="InParanoid" id="A0A1D3D5X3"/>
<organism evidence="5 6">
    <name type="scientific">Cyclospora cayetanensis</name>
    <dbReference type="NCBI Taxonomy" id="88456"/>
    <lineage>
        <taxon>Eukaryota</taxon>
        <taxon>Sar</taxon>
        <taxon>Alveolata</taxon>
        <taxon>Apicomplexa</taxon>
        <taxon>Conoidasida</taxon>
        <taxon>Coccidia</taxon>
        <taxon>Eucoccidiorida</taxon>
        <taxon>Eimeriorina</taxon>
        <taxon>Eimeriidae</taxon>
        <taxon>Cyclospora</taxon>
    </lineage>
</organism>
<evidence type="ECO:0000313" key="6">
    <source>
        <dbReference type="Proteomes" id="UP000095192"/>
    </source>
</evidence>
<evidence type="ECO:0000256" key="2">
    <source>
        <dbReference type="ARBA" id="ARBA00022496"/>
    </source>
</evidence>
<name>A0A1D3D5X3_9EIME</name>
<dbReference type="VEuPathDB" id="ToxoDB:cyc_07749"/>
<dbReference type="Gene3D" id="3.30.920.10">
    <property type="entry name" value="Frataxin/CyaY"/>
    <property type="match status" value="1"/>
</dbReference>
<gene>
    <name evidence="5" type="ORF">cyc_07749</name>
</gene>
<evidence type="ECO:0000313" key="5">
    <source>
        <dbReference type="EMBL" id="OEH78843.1"/>
    </source>
</evidence>
<dbReference type="AlphaFoldDB" id="A0A1D3D5X3"/>
<keyword evidence="6" id="KW-1185">Reference proteome</keyword>
<dbReference type="EMBL" id="JROU02000599">
    <property type="protein sequence ID" value="OEH78843.1"/>
    <property type="molecule type" value="Genomic_DNA"/>
</dbReference>
<evidence type="ECO:0000256" key="3">
    <source>
        <dbReference type="ARBA" id="ARBA00023004"/>
    </source>
</evidence>
<feature type="region of interest" description="Disordered" evidence="4">
    <location>
        <begin position="74"/>
        <end position="106"/>
    </location>
</feature>
<dbReference type="GO" id="GO:0005737">
    <property type="term" value="C:cytoplasm"/>
    <property type="evidence" value="ECO:0007669"/>
    <property type="project" value="UniProtKB-ARBA"/>
</dbReference>
<dbReference type="Proteomes" id="UP000095192">
    <property type="component" value="Unassembled WGS sequence"/>
</dbReference>
<dbReference type="PROSITE" id="PS50810">
    <property type="entry name" value="FRATAXIN_2"/>
    <property type="match status" value="1"/>
</dbReference>
<keyword evidence="2" id="KW-0406">Ion transport</keyword>
<comment type="similarity">
    <text evidence="1">Belongs to the frataxin family.</text>
</comment>
<dbReference type="GO" id="GO:0006826">
    <property type="term" value="P:iron ion transport"/>
    <property type="evidence" value="ECO:0007669"/>
    <property type="project" value="UniProtKB-KW"/>
</dbReference>
<keyword evidence="2" id="KW-0813">Transport</keyword>
<accession>A0A1D3D5X3</accession>
<dbReference type="SUPFAM" id="SSF55387">
    <property type="entry name" value="Frataxin/Nqo15-like"/>
    <property type="match status" value="1"/>
</dbReference>
<proteinExistence type="inferred from homology"/>
<sequence length="230" mass="24095">MRGQLTGLAFRRVAAAHCPSPPPAASANAFPAACRPLVSSYPTILTSLAKAASSTPPGGQRCFRRTAATRCDGTEAQTNAARNSHELPPPERSGLQSPSVSTELNAQSASASEGGECVASADTSYQAAADALLEGLAEQLQDAQEAAGLEDVDCRDGVLKVVCRGGATFVLNKHYVTRQICGAQYFEYSLAWRCARTGTSLLEALSRDLLTGTGLRPPTLTWPDGCLKNP</sequence>
<dbReference type="Pfam" id="PF01491">
    <property type="entry name" value="Frataxin_Cyay"/>
    <property type="match status" value="1"/>
</dbReference>
<protein>
    <submittedName>
        <fullName evidence="5">Uncharacterized protein</fullName>
    </submittedName>
</protein>
<evidence type="ECO:0000256" key="4">
    <source>
        <dbReference type="SAM" id="MobiDB-lite"/>
    </source>
</evidence>
<dbReference type="GO" id="GO:0008199">
    <property type="term" value="F:ferric iron binding"/>
    <property type="evidence" value="ECO:0007669"/>
    <property type="project" value="InterPro"/>
</dbReference>
<evidence type="ECO:0000256" key="1">
    <source>
        <dbReference type="ARBA" id="ARBA00008183"/>
    </source>
</evidence>
<dbReference type="InterPro" id="IPR002908">
    <property type="entry name" value="Frataxin/CyaY"/>
</dbReference>
<reference evidence="5 6" key="1">
    <citation type="journal article" date="2016" name="BMC Genomics">
        <title>Comparative genomics reveals Cyclospora cayetanensis possesses coccidia-like metabolism and invasion components but unique surface antigens.</title>
        <authorList>
            <person name="Liu S."/>
            <person name="Wang L."/>
            <person name="Zheng H."/>
            <person name="Xu Z."/>
            <person name="Roellig D.M."/>
            <person name="Li N."/>
            <person name="Frace M.A."/>
            <person name="Tang K."/>
            <person name="Arrowood M.J."/>
            <person name="Moss D.M."/>
            <person name="Zhang L."/>
            <person name="Feng Y."/>
            <person name="Xiao L."/>
        </authorList>
    </citation>
    <scope>NUCLEOTIDE SEQUENCE [LARGE SCALE GENOMIC DNA]</scope>
    <source>
        <strain evidence="5 6">CHN_HEN01</strain>
    </source>
</reference>
<dbReference type="InterPro" id="IPR036524">
    <property type="entry name" value="Frataxin/CyaY_sf"/>
</dbReference>
<dbReference type="GO" id="GO:0016226">
    <property type="term" value="P:iron-sulfur cluster assembly"/>
    <property type="evidence" value="ECO:0007669"/>
    <property type="project" value="InterPro"/>
</dbReference>
<feature type="compositionally biased region" description="Polar residues" evidence="4">
    <location>
        <begin position="94"/>
        <end position="106"/>
    </location>
</feature>
<keyword evidence="2" id="KW-0410">Iron transport</keyword>
<comment type="caution">
    <text evidence="5">The sequence shown here is derived from an EMBL/GenBank/DDBJ whole genome shotgun (WGS) entry which is preliminary data.</text>
</comment>
<dbReference type="SMART" id="SM01219">
    <property type="entry name" value="Frataxin_Cyay"/>
    <property type="match status" value="1"/>
</dbReference>
<keyword evidence="3" id="KW-0408">Iron</keyword>